<dbReference type="AlphaFoldDB" id="A0A382ACY8"/>
<comment type="cofactor">
    <cofactor evidence="1">
        <name>L-ascorbate</name>
        <dbReference type="ChEBI" id="CHEBI:38290"/>
    </cofactor>
</comment>
<reference evidence="7" key="1">
    <citation type="submission" date="2018-05" db="EMBL/GenBank/DDBJ databases">
        <authorList>
            <person name="Lanie J.A."/>
            <person name="Ng W.-L."/>
            <person name="Kazmierczak K.M."/>
            <person name="Andrzejewski T.M."/>
            <person name="Davidsen T.M."/>
            <person name="Wayne K.J."/>
            <person name="Tettelin H."/>
            <person name="Glass J.I."/>
            <person name="Rusch D."/>
            <person name="Podicherti R."/>
            <person name="Tsui H.-C.T."/>
            <person name="Winkler M.E."/>
        </authorList>
    </citation>
    <scope>NUCLEOTIDE SEQUENCE</scope>
</reference>
<proteinExistence type="predicted"/>
<dbReference type="GO" id="GO:0051213">
    <property type="term" value="F:dioxygenase activity"/>
    <property type="evidence" value="ECO:0007669"/>
    <property type="project" value="UniProtKB-KW"/>
</dbReference>
<dbReference type="Pfam" id="PF13640">
    <property type="entry name" value="2OG-FeII_Oxy_3"/>
    <property type="match status" value="1"/>
</dbReference>
<dbReference type="GO" id="GO:0031418">
    <property type="term" value="F:L-ascorbic acid binding"/>
    <property type="evidence" value="ECO:0007669"/>
    <property type="project" value="InterPro"/>
</dbReference>
<dbReference type="InterPro" id="IPR044862">
    <property type="entry name" value="Pro_4_hyd_alph_FE2OG_OXY"/>
</dbReference>
<gene>
    <name evidence="7" type="ORF">METZ01_LOCUS152240</name>
</gene>
<evidence type="ECO:0000259" key="6">
    <source>
        <dbReference type="SMART" id="SM00702"/>
    </source>
</evidence>
<dbReference type="PANTHER" id="PTHR10869:SF246">
    <property type="entry name" value="TRANSMEMBRANE PROLYL 4-HYDROXYLASE"/>
    <property type="match status" value="1"/>
</dbReference>
<keyword evidence="5" id="KW-0408">Iron</keyword>
<feature type="domain" description="Prolyl 4-hydroxylase alpha subunit" evidence="6">
    <location>
        <begin position="4"/>
        <end position="182"/>
    </location>
</feature>
<keyword evidence="4" id="KW-0560">Oxidoreductase</keyword>
<accession>A0A382ACY8</accession>
<evidence type="ECO:0000256" key="3">
    <source>
        <dbReference type="ARBA" id="ARBA00022964"/>
    </source>
</evidence>
<evidence type="ECO:0000256" key="4">
    <source>
        <dbReference type="ARBA" id="ARBA00023002"/>
    </source>
</evidence>
<dbReference type="GO" id="GO:0016705">
    <property type="term" value="F:oxidoreductase activity, acting on paired donors, with incorporation or reduction of molecular oxygen"/>
    <property type="evidence" value="ECO:0007669"/>
    <property type="project" value="InterPro"/>
</dbReference>
<evidence type="ECO:0000313" key="7">
    <source>
        <dbReference type="EMBL" id="SVA99386.1"/>
    </source>
</evidence>
<evidence type="ECO:0000256" key="5">
    <source>
        <dbReference type="ARBA" id="ARBA00023004"/>
    </source>
</evidence>
<dbReference type="SMART" id="SM00702">
    <property type="entry name" value="P4Hc"/>
    <property type="match status" value="1"/>
</dbReference>
<keyword evidence="2" id="KW-0479">Metal-binding</keyword>
<dbReference type="InterPro" id="IPR045054">
    <property type="entry name" value="P4HA-like"/>
</dbReference>
<dbReference type="GO" id="GO:0005506">
    <property type="term" value="F:iron ion binding"/>
    <property type="evidence" value="ECO:0007669"/>
    <property type="project" value="InterPro"/>
</dbReference>
<evidence type="ECO:0000256" key="1">
    <source>
        <dbReference type="ARBA" id="ARBA00001961"/>
    </source>
</evidence>
<evidence type="ECO:0000256" key="2">
    <source>
        <dbReference type="ARBA" id="ARBA00022723"/>
    </source>
</evidence>
<dbReference type="PANTHER" id="PTHR10869">
    <property type="entry name" value="PROLYL 4-HYDROXYLASE ALPHA SUBUNIT"/>
    <property type="match status" value="1"/>
</dbReference>
<name>A0A382ACY8_9ZZZZ</name>
<dbReference type="InterPro" id="IPR006620">
    <property type="entry name" value="Pro_4_hyd_alph"/>
</dbReference>
<protein>
    <recommendedName>
        <fullName evidence="6">Prolyl 4-hydroxylase alpha subunit domain-containing protein</fullName>
    </recommendedName>
</protein>
<sequence>MIENFVKIYDNVIDEESCKGLIEKFEELQNKHEIVNIEDKEDRISFNQIVLTKSEEWKTVNDGMMKLFQAYIEQYKKECNISIKMWPEKYGYETIRMKRYLANDYDRFDYHVDVRDYETARRFLAFFIYLNDVEEGGETEFLFGRVQPKMGRLIMFPPMWPWFHAGRKPVSGTKYFIHSYCHYV</sequence>
<keyword evidence="3" id="KW-0223">Dioxygenase</keyword>
<dbReference type="Gene3D" id="2.60.120.620">
    <property type="entry name" value="q2cbj1_9rhob like domain"/>
    <property type="match status" value="1"/>
</dbReference>
<organism evidence="7">
    <name type="scientific">marine metagenome</name>
    <dbReference type="NCBI Taxonomy" id="408172"/>
    <lineage>
        <taxon>unclassified sequences</taxon>
        <taxon>metagenomes</taxon>
        <taxon>ecological metagenomes</taxon>
    </lineage>
</organism>
<dbReference type="EMBL" id="UINC01024874">
    <property type="protein sequence ID" value="SVA99386.1"/>
    <property type="molecule type" value="Genomic_DNA"/>
</dbReference>